<dbReference type="GO" id="GO:0005975">
    <property type="term" value="P:carbohydrate metabolic process"/>
    <property type="evidence" value="ECO:0007669"/>
    <property type="project" value="InterPro"/>
</dbReference>
<dbReference type="PANTHER" id="PTHR31084">
    <property type="entry name" value="ALPHA-L-FUCOSIDASE 2"/>
    <property type="match status" value="1"/>
</dbReference>
<evidence type="ECO:0000313" key="3">
    <source>
        <dbReference type="EMBL" id="OCL34767.1"/>
    </source>
</evidence>
<dbReference type="GO" id="GO:0004560">
    <property type="term" value="F:alpha-L-fucosidase activity"/>
    <property type="evidence" value="ECO:0007669"/>
    <property type="project" value="InterPro"/>
</dbReference>
<keyword evidence="4" id="KW-1185">Reference proteome</keyword>
<evidence type="ECO:0000259" key="2">
    <source>
        <dbReference type="Pfam" id="PF22124"/>
    </source>
</evidence>
<dbReference type="SUPFAM" id="SSF48208">
    <property type="entry name" value="Six-hairpin glycosidases"/>
    <property type="match status" value="1"/>
</dbReference>
<feature type="domain" description="Glycosyl hydrolase family 95 catalytic" evidence="2">
    <location>
        <begin position="279"/>
        <end position="679"/>
    </location>
</feature>
<dbReference type="InterPro" id="IPR012341">
    <property type="entry name" value="6hp_glycosidase-like_sf"/>
</dbReference>
<reference evidence="4" key="1">
    <citation type="submission" date="2016-07" db="EMBL/GenBank/DDBJ databases">
        <authorList>
            <person name="Florea S."/>
            <person name="Webb J.S."/>
            <person name="Jaromczyk J."/>
            <person name="Schardl C.L."/>
        </authorList>
    </citation>
    <scope>NUCLEOTIDE SEQUENCE [LARGE SCALE GENOMIC DNA]</scope>
    <source>
        <strain evidence="4">IPBSL-7</strain>
    </source>
</reference>
<dbReference type="PIRSF" id="PIRSF007663">
    <property type="entry name" value="UCP007663"/>
    <property type="match status" value="1"/>
</dbReference>
<dbReference type="InterPro" id="IPR008928">
    <property type="entry name" value="6-hairpin_glycosidase_sf"/>
</dbReference>
<dbReference type="Gene3D" id="1.50.10.10">
    <property type="match status" value="1"/>
</dbReference>
<dbReference type="Proteomes" id="UP000093501">
    <property type="component" value="Unassembled WGS sequence"/>
</dbReference>
<evidence type="ECO:0000313" key="4">
    <source>
        <dbReference type="Proteomes" id="UP000093501"/>
    </source>
</evidence>
<dbReference type="InterPro" id="IPR027414">
    <property type="entry name" value="GH95_N_dom"/>
</dbReference>
<dbReference type="InterPro" id="IPR016518">
    <property type="entry name" value="Alpha-L-fucosidase"/>
</dbReference>
<dbReference type="AlphaFoldDB" id="A0A1C0AN98"/>
<proteinExistence type="predicted"/>
<name>A0A1C0AN98_9ACTN</name>
<dbReference type="RefSeq" id="WP_068751449.1">
    <property type="nucleotide sequence ID" value="NZ_LR214441.1"/>
</dbReference>
<feature type="domain" description="Glycosyl hydrolase family 95 N-terminal" evidence="1">
    <location>
        <begin position="4"/>
        <end position="253"/>
    </location>
</feature>
<comment type="caution">
    <text evidence="3">The sequence shown here is derived from an EMBL/GenBank/DDBJ whole genome shotgun (WGS) entry which is preliminary data.</text>
</comment>
<organism evidence="3 4">
    <name type="scientific">Tessaracoccus lapidicaptus</name>
    <dbReference type="NCBI Taxonomy" id="1427523"/>
    <lineage>
        <taxon>Bacteria</taxon>
        <taxon>Bacillati</taxon>
        <taxon>Actinomycetota</taxon>
        <taxon>Actinomycetes</taxon>
        <taxon>Propionibacteriales</taxon>
        <taxon>Propionibacteriaceae</taxon>
        <taxon>Tessaracoccus</taxon>
    </lineage>
</organism>
<protein>
    <submittedName>
        <fullName evidence="3">Uncharacterized protein</fullName>
    </submittedName>
</protein>
<dbReference type="Pfam" id="PF22124">
    <property type="entry name" value="Glyco_hydro_95_cat"/>
    <property type="match status" value="1"/>
</dbReference>
<gene>
    <name evidence="3" type="ORF">BCR15_03550</name>
</gene>
<dbReference type="EMBL" id="MBQD01000020">
    <property type="protein sequence ID" value="OCL34767.1"/>
    <property type="molecule type" value="Genomic_DNA"/>
</dbReference>
<sequence>MTILRYGRPSTGWLDRLPLGNGRIGAMVGVDGAGVRIGLNESTAWSGGIGSARRDLVAPGRASEALAAARDLLGRGDPVGAEEALRPLQHHYAQAYLPVGELEILLGLDEPSVTRTLDLDTAVHHATLASSTGSWMATTATAWADDVLVHRMRGNRPADLSIALTTSLRRVSLTTMADGVAMQLALPADVAPGHEPDEPACTWERPGVAPAQVMLHLRVVTDGAVTGDPDGRITITGARAVDVALAIETTFRSPTLDPGPAGPAAERAAARAQADVGEAFDRHRARYAALAGDFSLRLGAGSARESLDPDRRLREVADVAREDPGLLALLAEYSRYLLVASSRPGGLPATLQGIWNAEMQPPWSSAYTLNINLQMNYWGAESTGASGAHEALLTLLEGLADRGRDTARRLYAARGWVAHHNSDAWAYSLPTGGDASWAHWPMGGAWLVLQFDEHRRFGAMTRETLDRFWPVVRGAAQFLIDWIGDDGSTSPSTSPENRFLHAGVPASVTTSSAMDRAIAGDCLRLAAELAARLAPGDPVGAEAAAAEARIAPPRVAADGRIEEWGSPRVDEDPRHRHLSHLYPWFPGTVVPAEPLGAAVARTLDTRGDDSTGWSLAWKIALRARLGDAAAVGRLLNLVTRPADDGFGQRGGLYPNLFAAHPPFQIDGNLGFLGALVETLVQSHRPGRIDLIPALALGLDSGEVTGIVARPGVLVHLAWEGRRPTLVRLRPRTPAAAGRYRVTHGGAEQLVDLTDGQWSEVRFA</sequence>
<evidence type="ECO:0000259" key="1">
    <source>
        <dbReference type="Pfam" id="PF14498"/>
    </source>
</evidence>
<dbReference type="PANTHER" id="PTHR31084:SF0">
    <property type="entry name" value="ALPHA-L-FUCOSIDASE 2"/>
    <property type="match status" value="1"/>
</dbReference>
<accession>A0A1C0AN98</accession>
<dbReference type="InterPro" id="IPR054363">
    <property type="entry name" value="GH95_cat"/>
</dbReference>
<dbReference type="Pfam" id="PF14498">
    <property type="entry name" value="Glyco_hyd_65N_2"/>
    <property type="match status" value="1"/>
</dbReference>